<dbReference type="AlphaFoldDB" id="L0DDQ9"/>
<name>L0DDQ9_SINAD</name>
<dbReference type="EMBL" id="CP003364">
    <property type="protein sequence ID" value="AGA27514.1"/>
    <property type="molecule type" value="Genomic_DNA"/>
</dbReference>
<reference evidence="3 4" key="1">
    <citation type="submission" date="2012-02" db="EMBL/GenBank/DDBJ databases">
        <title>Complete sequence of chromosome of Singulisphaera acidiphila DSM 18658.</title>
        <authorList>
            <consortium name="US DOE Joint Genome Institute (JGI-PGF)"/>
            <person name="Lucas S."/>
            <person name="Copeland A."/>
            <person name="Lapidus A."/>
            <person name="Glavina del Rio T."/>
            <person name="Dalin E."/>
            <person name="Tice H."/>
            <person name="Bruce D."/>
            <person name="Goodwin L."/>
            <person name="Pitluck S."/>
            <person name="Peters L."/>
            <person name="Ovchinnikova G."/>
            <person name="Chertkov O."/>
            <person name="Kyrpides N."/>
            <person name="Mavromatis K."/>
            <person name="Ivanova N."/>
            <person name="Brettin T."/>
            <person name="Detter J.C."/>
            <person name="Han C."/>
            <person name="Larimer F."/>
            <person name="Land M."/>
            <person name="Hauser L."/>
            <person name="Markowitz V."/>
            <person name="Cheng J.-F."/>
            <person name="Hugenholtz P."/>
            <person name="Woyke T."/>
            <person name="Wu D."/>
            <person name="Tindall B."/>
            <person name="Pomrenke H."/>
            <person name="Brambilla E."/>
            <person name="Klenk H.-P."/>
            <person name="Eisen J.A."/>
        </authorList>
    </citation>
    <scope>NUCLEOTIDE SEQUENCE [LARGE SCALE GENOMIC DNA]</scope>
    <source>
        <strain evidence="4">ATCC BAA-1392 / DSM 18658 / VKM B-2454 / MOB10</strain>
    </source>
</reference>
<dbReference type="InterPro" id="IPR007557">
    <property type="entry name" value="PSP1_C"/>
</dbReference>
<protein>
    <submittedName>
        <fullName evidence="3">Putative PSP1-like protein</fullName>
    </submittedName>
</protein>
<dbReference type="RefSeq" id="WP_015246660.1">
    <property type="nucleotide sequence ID" value="NC_019892.1"/>
</dbReference>
<proteinExistence type="predicted"/>
<accession>L0DDQ9</accession>
<feature type="compositionally biased region" description="Gly residues" evidence="1">
    <location>
        <begin position="177"/>
        <end position="188"/>
    </location>
</feature>
<dbReference type="STRING" id="886293.Sinac_3242"/>
<evidence type="ECO:0000256" key="1">
    <source>
        <dbReference type="SAM" id="MobiDB-lite"/>
    </source>
</evidence>
<dbReference type="eggNOG" id="COG1774">
    <property type="taxonomic scope" value="Bacteria"/>
</dbReference>
<evidence type="ECO:0000313" key="3">
    <source>
        <dbReference type="EMBL" id="AGA27514.1"/>
    </source>
</evidence>
<evidence type="ECO:0000313" key="4">
    <source>
        <dbReference type="Proteomes" id="UP000010798"/>
    </source>
</evidence>
<feature type="region of interest" description="Disordered" evidence="1">
    <location>
        <begin position="177"/>
        <end position="209"/>
    </location>
</feature>
<keyword evidence="4" id="KW-1185">Reference proteome</keyword>
<feature type="domain" description="PSP1 C-terminal" evidence="2">
    <location>
        <begin position="61"/>
        <end position="146"/>
    </location>
</feature>
<dbReference type="OrthoDB" id="289405at2"/>
<evidence type="ECO:0000259" key="2">
    <source>
        <dbReference type="PROSITE" id="PS51411"/>
    </source>
</evidence>
<dbReference type="KEGG" id="saci:Sinac_3242"/>
<gene>
    <name evidence="3" type="ordered locus">Sinac_3242</name>
</gene>
<dbReference type="Pfam" id="PF04468">
    <property type="entry name" value="PSP1"/>
    <property type="match status" value="1"/>
</dbReference>
<dbReference type="HOGENOM" id="CLU_1473906_0_0_0"/>
<organism evidence="3 4">
    <name type="scientific">Singulisphaera acidiphila (strain ATCC BAA-1392 / DSM 18658 / VKM B-2454 / MOB10)</name>
    <dbReference type="NCBI Taxonomy" id="886293"/>
    <lineage>
        <taxon>Bacteria</taxon>
        <taxon>Pseudomonadati</taxon>
        <taxon>Planctomycetota</taxon>
        <taxon>Planctomycetia</taxon>
        <taxon>Isosphaerales</taxon>
        <taxon>Isosphaeraceae</taxon>
        <taxon>Singulisphaera</taxon>
    </lineage>
</organism>
<dbReference type="PROSITE" id="PS51411">
    <property type="entry name" value="PSP1_C"/>
    <property type="match status" value="1"/>
</dbReference>
<sequence length="209" mass="22096">MAHLYLIRYGLMAQVGKFSADSADLERGTTVVIRSHRGTELGEVLASLPSSSSEEEGAVPARVLRIAGPDDLEQARLAESARPSRFEICQRLFQDGVWPMELIDVEPLLDDRRTVLHYLGPHRLDVTGLLSAFRATYDLDVMLEPVGRDVPDEEEAETDEGGCGSCGTEGGGCGSSGGGCGTGGGSSHGGCSDCGVKKLISGSRRSAVR</sequence>
<dbReference type="Proteomes" id="UP000010798">
    <property type="component" value="Chromosome"/>
</dbReference>